<evidence type="ECO:0000313" key="3">
    <source>
        <dbReference type="Proteomes" id="UP001524586"/>
    </source>
</evidence>
<evidence type="ECO:0000256" key="1">
    <source>
        <dbReference type="SAM" id="SignalP"/>
    </source>
</evidence>
<keyword evidence="1" id="KW-0732">Signal</keyword>
<protein>
    <recommendedName>
        <fullName evidence="4">Lipoprotein</fullName>
    </recommendedName>
</protein>
<keyword evidence="3" id="KW-1185">Reference proteome</keyword>
<organism evidence="2 3">
    <name type="scientific">Methylomonas rivi</name>
    <dbReference type="NCBI Taxonomy" id="2952226"/>
    <lineage>
        <taxon>Bacteria</taxon>
        <taxon>Pseudomonadati</taxon>
        <taxon>Pseudomonadota</taxon>
        <taxon>Gammaproteobacteria</taxon>
        <taxon>Methylococcales</taxon>
        <taxon>Methylococcaceae</taxon>
        <taxon>Methylomonas</taxon>
    </lineage>
</organism>
<gene>
    <name evidence="2" type="ORF">NP596_19595</name>
</gene>
<comment type="caution">
    <text evidence="2">The sequence shown here is derived from an EMBL/GenBank/DDBJ whole genome shotgun (WGS) entry which is preliminary data.</text>
</comment>
<reference evidence="2 3" key="1">
    <citation type="submission" date="2022-07" db="EMBL/GenBank/DDBJ databases">
        <title>Methylomonas rivi sp. nov., Methylomonas rosea sp. nov., Methylomonas aureus sp. nov. and Methylomonas subterranea sp. nov., four novel methanotrophs isolated from a freshwater creek and the deep terrestrial subsurface.</title>
        <authorList>
            <person name="Abin C."/>
            <person name="Sankaranarayanan K."/>
            <person name="Garner C."/>
            <person name="Sindelar R."/>
            <person name="Kotary K."/>
            <person name="Garner R."/>
            <person name="Barclay S."/>
            <person name="Lawson P."/>
            <person name="Krumholz L."/>
        </authorList>
    </citation>
    <scope>NUCLEOTIDE SEQUENCE [LARGE SCALE GENOMIC DNA]</scope>
    <source>
        <strain evidence="2 3">WSC-6</strain>
    </source>
</reference>
<name>A0ABT1UBD4_9GAMM</name>
<proteinExistence type="predicted"/>
<feature type="chain" id="PRO_5046349508" description="Lipoprotein" evidence="1">
    <location>
        <begin position="23"/>
        <end position="125"/>
    </location>
</feature>
<dbReference type="RefSeq" id="WP_256617089.1">
    <property type="nucleotide sequence ID" value="NZ_JANIBK010000200.1"/>
</dbReference>
<dbReference type="EMBL" id="JANIBK010000200">
    <property type="protein sequence ID" value="MCQ8130670.1"/>
    <property type="molecule type" value="Genomic_DNA"/>
</dbReference>
<accession>A0ABT1UBD4</accession>
<feature type="signal peptide" evidence="1">
    <location>
        <begin position="1"/>
        <end position="22"/>
    </location>
</feature>
<evidence type="ECO:0000313" key="2">
    <source>
        <dbReference type="EMBL" id="MCQ8130670.1"/>
    </source>
</evidence>
<sequence>MKNHVFSWLAAGLLLMAAAASAGPHHHGHWRGGFHGYHAYPRFGLYLGLPVYPRPYFSYPYYPYYPPSIVTVPSSPPVYIERPAPPVQQQFPAGYWYYCNNPEGYYPYVADCPAGWRQVDPIPQR</sequence>
<evidence type="ECO:0008006" key="4">
    <source>
        <dbReference type="Google" id="ProtNLM"/>
    </source>
</evidence>
<dbReference type="Proteomes" id="UP001524586">
    <property type="component" value="Unassembled WGS sequence"/>
</dbReference>